<dbReference type="InterPro" id="IPR004358">
    <property type="entry name" value="Sig_transdc_His_kin-like_C"/>
</dbReference>
<dbReference type="SUPFAM" id="SSF158472">
    <property type="entry name" value="HAMP domain-like"/>
    <property type="match status" value="1"/>
</dbReference>
<keyword evidence="5" id="KW-0808">Transferase</keyword>
<dbReference type="SMART" id="SM00387">
    <property type="entry name" value="HATPase_c"/>
    <property type="match status" value="1"/>
</dbReference>
<keyword evidence="4" id="KW-0597">Phosphoprotein</keyword>
<feature type="region of interest" description="Disordered" evidence="11">
    <location>
        <begin position="60"/>
        <end position="95"/>
    </location>
</feature>
<comment type="caution">
    <text evidence="14">The sequence shown here is derived from an EMBL/GenBank/DDBJ whole genome shotgun (WGS) entry which is preliminary data.</text>
</comment>
<dbReference type="Gene3D" id="3.30.565.10">
    <property type="entry name" value="Histidine kinase-like ATPase, C-terminal domain"/>
    <property type="match status" value="1"/>
</dbReference>
<evidence type="ECO:0000256" key="4">
    <source>
        <dbReference type="ARBA" id="ARBA00022553"/>
    </source>
</evidence>
<evidence type="ECO:0000256" key="1">
    <source>
        <dbReference type="ARBA" id="ARBA00000085"/>
    </source>
</evidence>
<dbReference type="InterPro" id="IPR005467">
    <property type="entry name" value="His_kinase_dom"/>
</dbReference>
<evidence type="ECO:0000256" key="3">
    <source>
        <dbReference type="ARBA" id="ARBA00012438"/>
    </source>
</evidence>
<dbReference type="OrthoDB" id="9809766at2"/>
<evidence type="ECO:0000256" key="9">
    <source>
        <dbReference type="ARBA" id="ARBA00023012"/>
    </source>
</evidence>
<evidence type="ECO:0000256" key="5">
    <source>
        <dbReference type="ARBA" id="ARBA00022679"/>
    </source>
</evidence>
<keyword evidence="8" id="KW-1133">Transmembrane helix</keyword>
<proteinExistence type="predicted"/>
<dbReference type="PANTHER" id="PTHR45436:SF5">
    <property type="entry name" value="SENSOR HISTIDINE KINASE TRCS"/>
    <property type="match status" value="1"/>
</dbReference>
<dbReference type="InterPro" id="IPR003594">
    <property type="entry name" value="HATPase_dom"/>
</dbReference>
<comment type="subcellular location">
    <subcellularLocation>
        <location evidence="2">Membrane</location>
    </subcellularLocation>
</comment>
<evidence type="ECO:0000256" key="10">
    <source>
        <dbReference type="ARBA" id="ARBA00023136"/>
    </source>
</evidence>
<feature type="domain" description="Histidine kinase" evidence="12">
    <location>
        <begin position="250"/>
        <end position="447"/>
    </location>
</feature>
<dbReference type="Pfam" id="PF02518">
    <property type="entry name" value="HATPase_c"/>
    <property type="match status" value="1"/>
</dbReference>
<dbReference type="Pfam" id="PF00672">
    <property type="entry name" value="HAMP"/>
    <property type="match status" value="1"/>
</dbReference>
<organism evidence="14 15">
    <name type="scientific">Meiothermus hypogaeus NBRC 106114</name>
    <dbReference type="NCBI Taxonomy" id="1227553"/>
    <lineage>
        <taxon>Bacteria</taxon>
        <taxon>Thermotogati</taxon>
        <taxon>Deinococcota</taxon>
        <taxon>Deinococci</taxon>
        <taxon>Thermales</taxon>
        <taxon>Thermaceae</taxon>
        <taxon>Meiothermus</taxon>
    </lineage>
</organism>
<dbReference type="Pfam" id="PF00512">
    <property type="entry name" value="HisKA"/>
    <property type="match status" value="1"/>
</dbReference>
<evidence type="ECO:0000256" key="6">
    <source>
        <dbReference type="ARBA" id="ARBA00022692"/>
    </source>
</evidence>
<accession>A0A511R3K5</accession>
<protein>
    <recommendedName>
        <fullName evidence="3">histidine kinase</fullName>
        <ecNumber evidence="3">2.7.13.3</ecNumber>
    </recommendedName>
</protein>
<keyword evidence="10" id="KW-0472">Membrane</keyword>
<dbReference type="CDD" id="cd00082">
    <property type="entry name" value="HisKA"/>
    <property type="match status" value="1"/>
</dbReference>
<dbReference type="InterPro" id="IPR003661">
    <property type="entry name" value="HisK_dim/P_dom"/>
</dbReference>
<comment type="catalytic activity">
    <reaction evidence="1">
        <text>ATP + protein L-histidine = ADP + protein N-phospho-L-histidine.</text>
        <dbReference type="EC" id="2.7.13.3"/>
    </reaction>
</comment>
<evidence type="ECO:0000256" key="11">
    <source>
        <dbReference type="SAM" id="MobiDB-lite"/>
    </source>
</evidence>
<evidence type="ECO:0000259" key="13">
    <source>
        <dbReference type="PROSITE" id="PS50885"/>
    </source>
</evidence>
<dbReference type="InterPro" id="IPR050428">
    <property type="entry name" value="TCS_sensor_his_kinase"/>
</dbReference>
<dbReference type="PANTHER" id="PTHR45436">
    <property type="entry name" value="SENSOR HISTIDINE KINASE YKOH"/>
    <property type="match status" value="1"/>
</dbReference>
<evidence type="ECO:0000256" key="7">
    <source>
        <dbReference type="ARBA" id="ARBA00022777"/>
    </source>
</evidence>
<dbReference type="InterPro" id="IPR003660">
    <property type="entry name" value="HAMP_dom"/>
</dbReference>
<dbReference type="SMART" id="SM00304">
    <property type="entry name" value="HAMP"/>
    <property type="match status" value="1"/>
</dbReference>
<keyword evidence="9" id="KW-0902">Two-component regulatory system</keyword>
<dbReference type="CDD" id="cd06225">
    <property type="entry name" value="HAMP"/>
    <property type="match status" value="1"/>
</dbReference>
<dbReference type="RefSeq" id="WP_119339649.1">
    <property type="nucleotide sequence ID" value="NZ_BJXL01000052.1"/>
</dbReference>
<dbReference type="EC" id="2.7.13.3" evidence="3"/>
<keyword evidence="7 14" id="KW-0418">Kinase</keyword>
<dbReference type="SMART" id="SM00388">
    <property type="entry name" value="HisKA"/>
    <property type="match status" value="1"/>
</dbReference>
<dbReference type="InterPro" id="IPR036097">
    <property type="entry name" value="HisK_dim/P_sf"/>
</dbReference>
<feature type="domain" description="HAMP" evidence="13">
    <location>
        <begin position="189"/>
        <end position="242"/>
    </location>
</feature>
<dbReference type="SUPFAM" id="SSF55874">
    <property type="entry name" value="ATPase domain of HSP90 chaperone/DNA topoisomerase II/histidine kinase"/>
    <property type="match status" value="1"/>
</dbReference>
<evidence type="ECO:0000256" key="8">
    <source>
        <dbReference type="ARBA" id="ARBA00022989"/>
    </source>
</evidence>
<dbReference type="GO" id="GO:0005886">
    <property type="term" value="C:plasma membrane"/>
    <property type="evidence" value="ECO:0007669"/>
    <property type="project" value="TreeGrafter"/>
</dbReference>
<dbReference type="PRINTS" id="PR00344">
    <property type="entry name" value="BCTRLSENSOR"/>
</dbReference>
<name>A0A511R3K5_9DEIN</name>
<dbReference type="PROSITE" id="PS50885">
    <property type="entry name" value="HAMP"/>
    <property type="match status" value="1"/>
</dbReference>
<dbReference type="GO" id="GO:0000155">
    <property type="term" value="F:phosphorelay sensor kinase activity"/>
    <property type="evidence" value="ECO:0007669"/>
    <property type="project" value="InterPro"/>
</dbReference>
<evidence type="ECO:0000256" key="2">
    <source>
        <dbReference type="ARBA" id="ARBA00004370"/>
    </source>
</evidence>
<evidence type="ECO:0000313" key="14">
    <source>
        <dbReference type="EMBL" id="GEM83586.1"/>
    </source>
</evidence>
<dbReference type="InterPro" id="IPR036890">
    <property type="entry name" value="HATPase_C_sf"/>
</dbReference>
<feature type="compositionally biased region" description="Basic and acidic residues" evidence="11">
    <location>
        <begin position="60"/>
        <end position="72"/>
    </location>
</feature>
<dbReference type="AlphaFoldDB" id="A0A511R3K5"/>
<dbReference type="SUPFAM" id="SSF47384">
    <property type="entry name" value="Homodimeric domain of signal transducing histidine kinase"/>
    <property type="match status" value="1"/>
</dbReference>
<sequence>MSLRLRLALFIALAIALALLVQGFLGYASFERLQMGNLERELGAYLDRIVDQLEGRRGPRMFRRDRDRDETRFSSSSSLERLRENAPRLPLPNPAPAGGVASARLVREGQVWQEWGSFPEAIPPSENPEPRLEQNWLYQSVRLGPGVYLQGAIEASQVRASLAGYQQTVLFTALVVALLGAWVAWLVSGPALRPLRHLQEATRRVADSGDLSLRVPAEGSGELLQLSQTFNQMLERLSAFRQRETQFTRNAAHELRTPLTAMRLQLDSQQQGLASPEETLAVVREEVERMSRLSESLLTLAREGRGQKVGLDLAQLAQEVAARNSVPYRGPETLRLTGDPLLLVQALENLLNNSQKYAPGAPVQVELEPAPDPAFVILRVRDEGPGMPPEVLARATEPFYRAPGVRVPGHGLGLSVVAQVAQAHQGRLVLLPNRPQGLQAELWIRRA</sequence>
<reference evidence="14 15" key="1">
    <citation type="submission" date="2019-07" db="EMBL/GenBank/DDBJ databases">
        <title>Whole genome shotgun sequence of Meiothermus hypogaeus NBRC 106114.</title>
        <authorList>
            <person name="Hosoyama A."/>
            <person name="Uohara A."/>
            <person name="Ohji S."/>
            <person name="Ichikawa N."/>
        </authorList>
    </citation>
    <scope>NUCLEOTIDE SEQUENCE [LARGE SCALE GENOMIC DNA]</scope>
    <source>
        <strain evidence="14 15">NBRC 106114</strain>
    </source>
</reference>
<evidence type="ECO:0000313" key="15">
    <source>
        <dbReference type="Proteomes" id="UP000321197"/>
    </source>
</evidence>
<dbReference type="CDD" id="cd00075">
    <property type="entry name" value="HATPase"/>
    <property type="match status" value="1"/>
</dbReference>
<gene>
    <name evidence="14" type="ORF">MHY01S_17520</name>
</gene>
<keyword evidence="6" id="KW-0812">Transmembrane</keyword>
<dbReference type="Proteomes" id="UP000321197">
    <property type="component" value="Unassembled WGS sequence"/>
</dbReference>
<dbReference type="Gene3D" id="1.10.287.130">
    <property type="match status" value="1"/>
</dbReference>
<evidence type="ECO:0000259" key="12">
    <source>
        <dbReference type="PROSITE" id="PS50109"/>
    </source>
</evidence>
<dbReference type="PROSITE" id="PS50109">
    <property type="entry name" value="HIS_KIN"/>
    <property type="match status" value="1"/>
</dbReference>
<dbReference type="Gene3D" id="6.10.340.10">
    <property type="match status" value="1"/>
</dbReference>
<dbReference type="EMBL" id="BJXL01000052">
    <property type="protein sequence ID" value="GEM83586.1"/>
    <property type="molecule type" value="Genomic_DNA"/>
</dbReference>